<evidence type="ECO:0000256" key="2">
    <source>
        <dbReference type="ARBA" id="ARBA00022630"/>
    </source>
</evidence>
<dbReference type="InterPro" id="IPR052582">
    <property type="entry name" value="tRNA-DUS-like"/>
</dbReference>
<proteinExistence type="predicted"/>
<evidence type="ECO:0000256" key="4">
    <source>
        <dbReference type="ARBA" id="ARBA00022694"/>
    </source>
</evidence>
<dbReference type="EMBL" id="JWZX01003377">
    <property type="protein sequence ID" value="KOO21251.1"/>
    <property type="molecule type" value="Genomic_DNA"/>
</dbReference>
<keyword evidence="4" id="KW-0819">tRNA processing</keyword>
<evidence type="ECO:0000313" key="8">
    <source>
        <dbReference type="EMBL" id="KOO21251.1"/>
    </source>
</evidence>
<evidence type="ECO:0000256" key="5">
    <source>
        <dbReference type="ARBA" id="ARBA00023002"/>
    </source>
</evidence>
<name>A0A0M0J3T6_9EUKA</name>
<comment type="caution">
    <text evidence="8">The sequence shown here is derived from an EMBL/GenBank/DDBJ whole genome shotgun (WGS) entry which is preliminary data.</text>
</comment>
<sequence>MVYSEEIVDRCLSESKRVVNAALGTVDFESNNERGGGRVVFRTTPNERVVLQLGTASGPAALLAAQVAAADVRAIDINMGCPVKFSVQGGMGSALLSQPERIRDILTTLRRNLPASMPLTCKIRLLDATQETIELAKLIESCGVSALAVHARRRHDRPRHWAQWDQFAILRETLPRSLPVILNGDVFAPEDVPRALAITGADSLMLARGALWNPSIFRSSSLLVDGWDAECVKRYFELGEATQCPLGNLKYTAMLMLEGAGKLEPFRLIQSAKTLADLHAAAAACAAHPHFTQPGGAFCPAILEPPPDLPAAIELTANSWRRKPNWWKPGASLPTLKPGEGRYKATKQHAKDVVGRPDHWSGAEGAPVPVAADEAEAVGRSDAAAVAEPEDLDEQRPAKCSRVEADSTDVSRGVG</sequence>
<dbReference type="OrthoDB" id="10262250at2759"/>
<keyword evidence="2" id="KW-0285">Flavoprotein</keyword>
<protein>
    <recommendedName>
        <fullName evidence="7">DUS-like FMN-binding domain-containing protein</fullName>
    </recommendedName>
</protein>
<evidence type="ECO:0000313" key="9">
    <source>
        <dbReference type="Proteomes" id="UP000037460"/>
    </source>
</evidence>
<dbReference type="InterPro" id="IPR018517">
    <property type="entry name" value="tRNA_hU_synthase_CS"/>
</dbReference>
<dbReference type="GO" id="GO:0005737">
    <property type="term" value="C:cytoplasm"/>
    <property type="evidence" value="ECO:0007669"/>
    <property type="project" value="TreeGrafter"/>
</dbReference>
<keyword evidence="3" id="KW-0288">FMN</keyword>
<reference evidence="9" key="1">
    <citation type="journal article" date="2015" name="PLoS Genet.">
        <title>Genome Sequence and Transcriptome Analyses of Chrysochromulina tobin: Metabolic Tools for Enhanced Algal Fitness in the Prominent Order Prymnesiales (Haptophyceae).</title>
        <authorList>
            <person name="Hovde B.T."/>
            <person name="Deodato C.R."/>
            <person name="Hunsperger H.M."/>
            <person name="Ryken S.A."/>
            <person name="Yost W."/>
            <person name="Jha R.K."/>
            <person name="Patterson J."/>
            <person name="Monnat R.J. Jr."/>
            <person name="Barlow S.B."/>
            <person name="Starkenburg S.R."/>
            <person name="Cattolico R.A."/>
        </authorList>
    </citation>
    <scope>NUCLEOTIDE SEQUENCE</scope>
    <source>
        <strain evidence="9">CCMP291</strain>
    </source>
</reference>
<organism evidence="8 9">
    <name type="scientific">Chrysochromulina tobinii</name>
    <dbReference type="NCBI Taxonomy" id="1460289"/>
    <lineage>
        <taxon>Eukaryota</taxon>
        <taxon>Haptista</taxon>
        <taxon>Haptophyta</taxon>
        <taxon>Prymnesiophyceae</taxon>
        <taxon>Prymnesiales</taxon>
        <taxon>Chrysochromulinaceae</taxon>
        <taxon>Chrysochromulina</taxon>
    </lineage>
</organism>
<dbReference type="Proteomes" id="UP000037460">
    <property type="component" value="Unassembled WGS sequence"/>
</dbReference>
<dbReference type="Pfam" id="PF01207">
    <property type="entry name" value="Dus"/>
    <property type="match status" value="1"/>
</dbReference>
<dbReference type="InterPro" id="IPR013785">
    <property type="entry name" value="Aldolase_TIM"/>
</dbReference>
<keyword evidence="9" id="KW-1185">Reference proteome</keyword>
<dbReference type="SUPFAM" id="SSF51395">
    <property type="entry name" value="FMN-linked oxidoreductases"/>
    <property type="match status" value="1"/>
</dbReference>
<evidence type="ECO:0000256" key="6">
    <source>
        <dbReference type="SAM" id="MobiDB-lite"/>
    </source>
</evidence>
<dbReference type="Gene3D" id="3.20.20.70">
    <property type="entry name" value="Aldolase class I"/>
    <property type="match status" value="1"/>
</dbReference>
<dbReference type="PROSITE" id="PS01136">
    <property type="entry name" value="UPF0034"/>
    <property type="match status" value="1"/>
</dbReference>
<dbReference type="InterPro" id="IPR035587">
    <property type="entry name" value="DUS-like_FMN-bd"/>
</dbReference>
<accession>A0A0M0J3T6</accession>
<dbReference type="GO" id="GO:0017150">
    <property type="term" value="F:tRNA dihydrouridine synthase activity"/>
    <property type="evidence" value="ECO:0007669"/>
    <property type="project" value="InterPro"/>
</dbReference>
<feature type="region of interest" description="Disordered" evidence="6">
    <location>
        <begin position="375"/>
        <end position="415"/>
    </location>
</feature>
<evidence type="ECO:0000256" key="1">
    <source>
        <dbReference type="ARBA" id="ARBA00001917"/>
    </source>
</evidence>
<gene>
    <name evidence="8" type="ORF">Ctob_000508</name>
</gene>
<comment type="cofactor">
    <cofactor evidence="1">
        <name>FMN</name>
        <dbReference type="ChEBI" id="CHEBI:58210"/>
    </cofactor>
</comment>
<dbReference type="CDD" id="cd02801">
    <property type="entry name" value="DUS_like_FMN"/>
    <property type="match status" value="1"/>
</dbReference>
<dbReference type="AlphaFoldDB" id="A0A0M0J3T6"/>
<evidence type="ECO:0000256" key="3">
    <source>
        <dbReference type="ARBA" id="ARBA00022643"/>
    </source>
</evidence>
<dbReference type="PANTHER" id="PTHR45936">
    <property type="entry name" value="TRNA-DIHYDROURIDINE(20) SYNTHASE [NAD(P)+]-LIKE"/>
    <property type="match status" value="1"/>
</dbReference>
<evidence type="ECO:0000259" key="7">
    <source>
        <dbReference type="Pfam" id="PF01207"/>
    </source>
</evidence>
<dbReference type="PANTHER" id="PTHR45936:SF1">
    <property type="entry name" value="TRNA-DIHYDROURIDINE(20) SYNTHASE [NAD(P)+]-LIKE"/>
    <property type="match status" value="1"/>
</dbReference>
<dbReference type="GO" id="GO:0050660">
    <property type="term" value="F:flavin adenine dinucleotide binding"/>
    <property type="evidence" value="ECO:0007669"/>
    <property type="project" value="InterPro"/>
</dbReference>
<feature type="compositionally biased region" description="Basic and acidic residues" evidence="6">
    <location>
        <begin position="394"/>
        <end position="405"/>
    </location>
</feature>
<keyword evidence="5" id="KW-0560">Oxidoreductase</keyword>
<feature type="domain" description="DUS-like FMN-binding" evidence="7">
    <location>
        <begin position="46"/>
        <end position="226"/>
    </location>
</feature>